<dbReference type="Pfam" id="PF01507">
    <property type="entry name" value="PAPS_reduct"/>
    <property type="match status" value="2"/>
</dbReference>
<evidence type="ECO:0000313" key="3">
    <source>
        <dbReference type="EMBL" id="OMP11992.1"/>
    </source>
</evidence>
<accession>A0A1R3KY43</accession>
<dbReference type="NCBIfam" id="NF003587">
    <property type="entry name" value="PRK05253.1"/>
    <property type="match status" value="1"/>
</dbReference>
<organism evidence="3 4">
    <name type="scientific">Corchorus olitorius</name>
    <dbReference type="NCBI Taxonomy" id="93759"/>
    <lineage>
        <taxon>Eukaryota</taxon>
        <taxon>Viridiplantae</taxon>
        <taxon>Streptophyta</taxon>
        <taxon>Embryophyta</taxon>
        <taxon>Tracheophyta</taxon>
        <taxon>Spermatophyta</taxon>
        <taxon>Magnoliopsida</taxon>
        <taxon>eudicotyledons</taxon>
        <taxon>Gunneridae</taxon>
        <taxon>Pentapetalae</taxon>
        <taxon>rosids</taxon>
        <taxon>malvids</taxon>
        <taxon>Malvales</taxon>
        <taxon>Malvaceae</taxon>
        <taxon>Grewioideae</taxon>
        <taxon>Apeibeae</taxon>
        <taxon>Corchorus</taxon>
    </lineage>
</organism>
<dbReference type="PANTHER" id="PTHR43196:SF1">
    <property type="entry name" value="SULFATE ADENYLYLTRANSFERASE SUBUNIT 2"/>
    <property type="match status" value="1"/>
</dbReference>
<dbReference type="Proteomes" id="UP000187203">
    <property type="component" value="Unassembled WGS sequence"/>
</dbReference>
<dbReference type="InterPro" id="IPR002500">
    <property type="entry name" value="PAPS_reduct_dom"/>
</dbReference>
<proteinExistence type="inferred from homology"/>
<evidence type="ECO:0000313" key="4">
    <source>
        <dbReference type="Proteomes" id="UP000187203"/>
    </source>
</evidence>
<dbReference type="EMBL" id="AWUE01010021">
    <property type="protein sequence ID" value="OMP11992.1"/>
    <property type="molecule type" value="Genomic_DNA"/>
</dbReference>
<sequence length="471" mass="54700">MISKEDADSLKQLSAEEGLKWISAKFSEGIVFSTSLGQEDQVITDMIFKNQLPIKVFTLDTGRLFYEHYELLSQNNSRKECCFIRKVKPLNRALENATVWITGLRSEQSENREHMPIIEWDDERKLYKYNPLIHWNYQEVLDYLEKNKVQELSLHKKGFISVGCQPCTRAIDPGENPRSGRWWWENSHKECVAAQFEKPALLFSGGKDSITLVHLAKKAFAPMKIPFPLVHIDTGHNFPEALQFRDYLAEHIGAELIVRKVEDTIKTKKLTEPKGKFASRNWLQTHTLLDTIEEFQFDACIGGARRDEEKARAKERFFSVRDEFGQWDPKLQRPELWNIYNGRINKGENVRVFPISNWTELDVWNYIRKENIQLPSIYFAHDREVIEYDGQLIAASDFIQIDENDKMITKKVRYRTVGDMTCTAAVESDAESLESVINEIIASKISERGETRIDDKVTEAAMEDRKKGGYF</sequence>
<dbReference type="InterPro" id="IPR004511">
    <property type="entry name" value="PAPS/APS_Rdtase"/>
</dbReference>
<feature type="domain" description="Phosphoadenosine phosphosulphate reductase" evidence="2">
    <location>
        <begin position="79"/>
        <end position="170"/>
    </location>
</feature>
<dbReference type="GO" id="GO:0019379">
    <property type="term" value="P:sulfate assimilation, phosphoadenylyl sulfate reduction by phosphoadenylyl-sulfate reductase (thioredoxin)"/>
    <property type="evidence" value="ECO:0007669"/>
    <property type="project" value="InterPro"/>
</dbReference>
<dbReference type="PANTHER" id="PTHR43196">
    <property type="entry name" value="SULFATE ADENYLYLTRANSFERASE SUBUNIT 2"/>
    <property type="match status" value="1"/>
</dbReference>
<feature type="domain" description="Phosphoadenosine phosphosulphate reductase" evidence="2">
    <location>
        <begin position="199"/>
        <end position="424"/>
    </location>
</feature>
<dbReference type="OrthoDB" id="10262978at2759"/>
<reference evidence="4" key="1">
    <citation type="submission" date="2013-09" db="EMBL/GenBank/DDBJ databases">
        <title>Corchorus olitorius genome sequencing.</title>
        <authorList>
            <person name="Alam M."/>
            <person name="Haque M.S."/>
            <person name="Islam M.S."/>
            <person name="Emdad E.M."/>
            <person name="Islam M.M."/>
            <person name="Ahmed B."/>
            <person name="Halim A."/>
            <person name="Hossen Q.M.M."/>
            <person name="Hossain M.Z."/>
            <person name="Ahmed R."/>
            <person name="Khan M.M."/>
            <person name="Islam R."/>
            <person name="Rashid M.M."/>
            <person name="Khan S.A."/>
            <person name="Rahman M.S."/>
            <person name="Alam M."/>
            <person name="Yahiya A.S."/>
            <person name="Khan M.S."/>
            <person name="Azam M.S."/>
            <person name="Haque T."/>
            <person name="Lashkar M.Z.H."/>
            <person name="Akhand A.I."/>
            <person name="Morshed G."/>
            <person name="Roy S."/>
            <person name="Uddin K.S."/>
            <person name="Rabeya T."/>
            <person name="Hossain A.S."/>
            <person name="Chowdhury A."/>
            <person name="Snigdha A.R."/>
            <person name="Mortoza M.S."/>
            <person name="Matin S.A."/>
            <person name="Hoque S.M.E."/>
            <person name="Islam M.K."/>
            <person name="Roy D.K."/>
            <person name="Haider R."/>
            <person name="Moosa M.M."/>
            <person name="Elias S.M."/>
            <person name="Hasan A.M."/>
            <person name="Jahan S."/>
            <person name="Shafiuddin M."/>
            <person name="Mahmood N."/>
            <person name="Shommy N.S."/>
        </authorList>
    </citation>
    <scope>NUCLEOTIDE SEQUENCE [LARGE SCALE GENOMIC DNA]</scope>
    <source>
        <strain evidence="4">cv. O-4</strain>
    </source>
</reference>
<evidence type="ECO:0000259" key="2">
    <source>
        <dbReference type="Pfam" id="PF01507"/>
    </source>
</evidence>
<dbReference type="AlphaFoldDB" id="A0A1R3KY43"/>
<comment type="caution">
    <text evidence="3">The sequence shown here is derived from an EMBL/GenBank/DDBJ whole genome shotgun (WGS) entry which is preliminary data.</text>
</comment>
<protein>
    <submittedName>
        <fullName evidence="3">Phosphoadenosine phosphosulfate reductase</fullName>
    </submittedName>
</protein>
<gene>
    <name evidence="3" type="ORF">COLO4_03544</name>
</gene>
<dbReference type="InterPro" id="IPR050128">
    <property type="entry name" value="Sulfate_adenylyltrnsfr_sub2"/>
</dbReference>
<name>A0A1R3KY43_9ROSI</name>
<evidence type="ECO:0000256" key="1">
    <source>
        <dbReference type="ARBA" id="ARBA00023002"/>
    </source>
</evidence>
<dbReference type="GO" id="GO:0004604">
    <property type="term" value="F:phosphoadenylyl-sulfate reductase (thioredoxin) activity"/>
    <property type="evidence" value="ECO:0007669"/>
    <property type="project" value="InterPro"/>
</dbReference>
<dbReference type="STRING" id="93759.A0A1R3KY43"/>
<dbReference type="NCBIfam" id="NF002537">
    <property type="entry name" value="PRK02090.1"/>
    <property type="match status" value="1"/>
</dbReference>
<dbReference type="Gene3D" id="3.40.50.620">
    <property type="entry name" value="HUPs"/>
    <property type="match status" value="3"/>
</dbReference>
<keyword evidence="4" id="KW-1185">Reference proteome</keyword>
<dbReference type="HAMAP" id="MF_00063">
    <property type="entry name" value="CysH"/>
    <property type="match status" value="1"/>
</dbReference>
<dbReference type="InterPro" id="IPR014729">
    <property type="entry name" value="Rossmann-like_a/b/a_fold"/>
</dbReference>
<dbReference type="SUPFAM" id="SSF52402">
    <property type="entry name" value="Adenine nucleotide alpha hydrolases-like"/>
    <property type="match status" value="2"/>
</dbReference>
<keyword evidence="1" id="KW-0560">Oxidoreductase</keyword>